<dbReference type="PANTHER" id="PTHR43557">
    <property type="entry name" value="APOPTOSIS-INDUCING FACTOR 1"/>
    <property type="match status" value="1"/>
</dbReference>
<keyword evidence="3" id="KW-0274">FAD</keyword>
<dbReference type="SUPFAM" id="SSF55424">
    <property type="entry name" value="FAD/NAD-linked reductases, dimerisation (C-terminal) domain"/>
    <property type="match status" value="1"/>
</dbReference>
<dbReference type="PRINTS" id="PR00368">
    <property type="entry name" value="FADPNR"/>
</dbReference>
<dbReference type="SUPFAM" id="SSF51905">
    <property type="entry name" value="FAD/NAD(P)-binding domain"/>
    <property type="match status" value="2"/>
</dbReference>
<dbReference type="PRINTS" id="PR00411">
    <property type="entry name" value="PNDRDTASEI"/>
</dbReference>
<evidence type="ECO:0000256" key="3">
    <source>
        <dbReference type="ARBA" id="ARBA00022827"/>
    </source>
</evidence>
<dbReference type="Proteomes" id="UP000298860">
    <property type="component" value="Unassembled WGS sequence"/>
</dbReference>
<evidence type="ECO:0000313" key="8">
    <source>
        <dbReference type="Proteomes" id="UP000298860"/>
    </source>
</evidence>
<keyword evidence="4" id="KW-0560">Oxidoreductase</keyword>
<feature type="domain" description="Reductase C-terminal" evidence="6">
    <location>
        <begin position="322"/>
        <end position="407"/>
    </location>
</feature>
<gene>
    <name evidence="7" type="ORF">GTS_27460</name>
</gene>
<comment type="caution">
    <text evidence="7">The sequence shown here is derived from an EMBL/GenBank/DDBJ whole genome shotgun (WGS) entry which is preliminary data.</text>
</comment>
<dbReference type="EMBL" id="BJFL01000012">
    <property type="protein sequence ID" value="GDY31113.1"/>
    <property type="molecule type" value="Genomic_DNA"/>
</dbReference>
<dbReference type="InterPro" id="IPR050446">
    <property type="entry name" value="FAD-oxidoreductase/Apoptosis"/>
</dbReference>
<dbReference type="Gene3D" id="3.30.390.30">
    <property type="match status" value="1"/>
</dbReference>
<organism evidence="7 8">
    <name type="scientific">Gandjariella thermophila</name>
    <dbReference type="NCBI Taxonomy" id="1931992"/>
    <lineage>
        <taxon>Bacteria</taxon>
        <taxon>Bacillati</taxon>
        <taxon>Actinomycetota</taxon>
        <taxon>Actinomycetes</taxon>
        <taxon>Pseudonocardiales</taxon>
        <taxon>Pseudonocardiaceae</taxon>
        <taxon>Gandjariella</taxon>
    </lineage>
</organism>
<keyword evidence="8" id="KW-1185">Reference proteome</keyword>
<sequence>MTTAPFVIVGGGLAGAKAAEALREQGFDGPLVLVGQESHLPYERPPLSKDFLAGKVTREEFTVHPETWYQEHDVELRLGAPATALHRDSHEVDLADGGRLGYGKLLLATGSRPRRLPVAGADAEGVHYLRDLEHAAALRAALDTAQRLVVIGGGWIGLEVAAVARERGVEVTVIEAAHLPLLGALGPELATVFAHLHRDHGVDLRLDTHLAEITTTGGVATGVRLADGTTLPADAVLVGIGAAPNVGLADRAGLAVSDGVLTDASLRTSDPDICAVGDIANAKHPVLGIRVRVEHWATALHQPATAATTMLGGPASYQELPYFFTDQYDLGMEYLGHAPAGHYDRVVVRGDTASREFIAFWLDARDRVLAGMNVNVWDVTDAVKALILAGRPVDTKRLADPDTPLEDVPTQAR</sequence>
<dbReference type="RefSeq" id="WP_137814210.1">
    <property type="nucleotide sequence ID" value="NZ_BJFL01000012.1"/>
</dbReference>
<dbReference type="AlphaFoldDB" id="A0A4D4JB99"/>
<evidence type="ECO:0000259" key="5">
    <source>
        <dbReference type="Pfam" id="PF07992"/>
    </source>
</evidence>
<dbReference type="InterPro" id="IPR036188">
    <property type="entry name" value="FAD/NAD-bd_sf"/>
</dbReference>
<dbReference type="Gene3D" id="3.50.50.60">
    <property type="entry name" value="FAD/NAD(P)-binding domain"/>
    <property type="match status" value="2"/>
</dbReference>
<evidence type="ECO:0000256" key="4">
    <source>
        <dbReference type="ARBA" id="ARBA00023002"/>
    </source>
</evidence>
<protein>
    <submittedName>
        <fullName evidence="7">Pyridine nucleotide-disulfide oxidoreductase</fullName>
    </submittedName>
</protein>
<feature type="domain" description="FAD/NAD(P)-binding" evidence="5">
    <location>
        <begin position="6"/>
        <end position="302"/>
    </location>
</feature>
<accession>A0A4D4JB99</accession>
<dbReference type="GO" id="GO:0016651">
    <property type="term" value="F:oxidoreductase activity, acting on NAD(P)H"/>
    <property type="evidence" value="ECO:0007669"/>
    <property type="project" value="TreeGrafter"/>
</dbReference>
<comment type="cofactor">
    <cofactor evidence="1">
        <name>FAD</name>
        <dbReference type="ChEBI" id="CHEBI:57692"/>
    </cofactor>
</comment>
<dbReference type="InterPro" id="IPR023753">
    <property type="entry name" value="FAD/NAD-binding_dom"/>
</dbReference>
<dbReference type="InterPro" id="IPR016156">
    <property type="entry name" value="FAD/NAD-linked_Rdtase_dimer_sf"/>
</dbReference>
<dbReference type="OrthoDB" id="4475657at2"/>
<evidence type="ECO:0000256" key="2">
    <source>
        <dbReference type="ARBA" id="ARBA00022630"/>
    </source>
</evidence>
<dbReference type="Pfam" id="PF14759">
    <property type="entry name" value="Reductase_C"/>
    <property type="match status" value="1"/>
</dbReference>
<dbReference type="Pfam" id="PF07992">
    <property type="entry name" value="Pyr_redox_2"/>
    <property type="match status" value="1"/>
</dbReference>
<keyword evidence="2" id="KW-0285">Flavoprotein</keyword>
<evidence type="ECO:0000313" key="7">
    <source>
        <dbReference type="EMBL" id="GDY31113.1"/>
    </source>
</evidence>
<evidence type="ECO:0000259" key="6">
    <source>
        <dbReference type="Pfam" id="PF14759"/>
    </source>
</evidence>
<proteinExistence type="predicted"/>
<dbReference type="InterPro" id="IPR028202">
    <property type="entry name" value="Reductase_C"/>
</dbReference>
<evidence type="ECO:0000256" key="1">
    <source>
        <dbReference type="ARBA" id="ARBA00001974"/>
    </source>
</evidence>
<reference evidence="8" key="1">
    <citation type="submission" date="2019-04" db="EMBL/GenBank/DDBJ databases">
        <title>Draft genome sequence of Pseudonocardiaceae bacterium SL3-2-4.</title>
        <authorList>
            <person name="Ningsih F."/>
            <person name="Yokota A."/>
            <person name="Sakai Y."/>
            <person name="Nanatani K."/>
            <person name="Yabe S."/>
            <person name="Oetari A."/>
            <person name="Sjamsuridzal W."/>
        </authorList>
    </citation>
    <scope>NUCLEOTIDE SEQUENCE [LARGE SCALE GENOMIC DNA]</scope>
    <source>
        <strain evidence="8">SL3-2-4</strain>
    </source>
</reference>
<name>A0A4D4JB99_9PSEU</name>
<dbReference type="PANTHER" id="PTHR43557:SF2">
    <property type="entry name" value="RIESKE DOMAIN-CONTAINING PROTEIN-RELATED"/>
    <property type="match status" value="1"/>
</dbReference>
<dbReference type="GO" id="GO:0005737">
    <property type="term" value="C:cytoplasm"/>
    <property type="evidence" value="ECO:0007669"/>
    <property type="project" value="TreeGrafter"/>
</dbReference>